<dbReference type="CDD" id="cd05233">
    <property type="entry name" value="SDR_c"/>
    <property type="match status" value="1"/>
</dbReference>
<organism evidence="4 5">
    <name type="scientific">Dactylellina haptotyla (strain CBS 200.50)</name>
    <name type="common">Nematode-trapping fungus</name>
    <name type="synonym">Monacrosporium haptotylum</name>
    <dbReference type="NCBI Taxonomy" id="1284197"/>
    <lineage>
        <taxon>Eukaryota</taxon>
        <taxon>Fungi</taxon>
        <taxon>Dikarya</taxon>
        <taxon>Ascomycota</taxon>
        <taxon>Pezizomycotina</taxon>
        <taxon>Orbiliomycetes</taxon>
        <taxon>Orbiliales</taxon>
        <taxon>Orbiliaceae</taxon>
        <taxon>Dactylellina</taxon>
    </lineage>
</organism>
<gene>
    <name evidence="4" type="ORF">H072_11209</name>
</gene>
<evidence type="ECO:0000313" key="5">
    <source>
        <dbReference type="Proteomes" id="UP000015100"/>
    </source>
</evidence>
<dbReference type="InterPro" id="IPR020904">
    <property type="entry name" value="Sc_DH/Rdtase_CS"/>
</dbReference>
<dbReference type="InterPro" id="IPR002347">
    <property type="entry name" value="SDR_fam"/>
</dbReference>
<dbReference type="PANTHER" id="PTHR42901">
    <property type="entry name" value="ALCOHOL DEHYDROGENASE"/>
    <property type="match status" value="1"/>
</dbReference>
<dbReference type="Proteomes" id="UP000015100">
    <property type="component" value="Unassembled WGS sequence"/>
</dbReference>
<name>S8B8M8_DACHA</name>
<dbReference type="PRINTS" id="PR00081">
    <property type="entry name" value="GDHRDH"/>
</dbReference>
<dbReference type="PROSITE" id="PS00061">
    <property type="entry name" value="ADH_SHORT"/>
    <property type="match status" value="1"/>
</dbReference>
<dbReference type="AlphaFoldDB" id="S8B8M8"/>
<keyword evidence="5" id="KW-1185">Reference proteome</keyword>
<keyword evidence="2" id="KW-0521">NADP</keyword>
<dbReference type="HOGENOM" id="CLU_010194_8_2_1"/>
<proteinExistence type="inferred from homology"/>
<dbReference type="Pfam" id="PF00106">
    <property type="entry name" value="adh_short"/>
    <property type="match status" value="1"/>
</dbReference>
<dbReference type="OrthoDB" id="1933717at2759"/>
<reference evidence="5" key="2">
    <citation type="submission" date="2013-04" db="EMBL/GenBank/DDBJ databases">
        <title>Genomic mechanisms accounting for the adaptation to parasitism in nematode-trapping fungi.</title>
        <authorList>
            <person name="Ahren D.G."/>
        </authorList>
    </citation>
    <scope>NUCLEOTIDE SEQUENCE [LARGE SCALE GENOMIC DNA]</scope>
    <source>
        <strain evidence="5">CBS 200.50</strain>
    </source>
</reference>
<evidence type="ECO:0000256" key="3">
    <source>
        <dbReference type="ARBA" id="ARBA00023002"/>
    </source>
</evidence>
<accession>S8B8M8</accession>
<evidence type="ECO:0000313" key="4">
    <source>
        <dbReference type="EMBL" id="EPS35368.1"/>
    </source>
</evidence>
<dbReference type="SUPFAM" id="SSF51735">
    <property type="entry name" value="NAD(P)-binding Rossmann-fold domains"/>
    <property type="match status" value="1"/>
</dbReference>
<evidence type="ECO:0000256" key="1">
    <source>
        <dbReference type="ARBA" id="ARBA00006484"/>
    </source>
</evidence>
<evidence type="ECO:0000256" key="2">
    <source>
        <dbReference type="ARBA" id="ARBA00022857"/>
    </source>
</evidence>
<dbReference type="eggNOG" id="KOG0725">
    <property type="taxonomic scope" value="Eukaryota"/>
</dbReference>
<dbReference type="PANTHER" id="PTHR42901:SF1">
    <property type="entry name" value="ALCOHOL DEHYDROGENASE"/>
    <property type="match status" value="1"/>
</dbReference>
<dbReference type="OMA" id="LDEWWSG"/>
<protein>
    <submittedName>
        <fullName evidence="4">Uncharacterized protein</fullName>
    </submittedName>
</protein>
<dbReference type="GO" id="GO:0016491">
    <property type="term" value="F:oxidoreductase activity"/>
    <property type="evidence" value="ECO:0007669"/>
    <property type="project" value="UniProtKB-KW"/>
</dbReference>
<dbReference type="EMBL" id="AQGS01001161">
    <property type="protein sequence ID" value="EPS35368.1"/>
    <property type="molecule type" value="Genomic_DNA"/>
</dbReference>
<sequence length="282" mass="30599">MSIKKQHLAPYAAVDPTNFKDLLGKSVLITGGGYGIGASIAKSFAAGGAAEIILVGRNEAKLKATSEELKIFKNTKVTFYKVDITSKNDVKHLFDSLKEPVQYLINNAGFMPAPANFVDVDLEDYWEAFTVNVFGTVLVTQAFLRHRQAFKPDTPAVVVTLNTIGAYSFRIGNHSGYGASKAALARWSESIAVDVPQTVARFISVHPGFVHTAMGAKSGLEGAFPATDIKLAADFVAWTTTEQAAFLSGRFAWVNWDVDELVAKKDEIVQKDLFRTAISDST</sequence>
<reference evidence="4 5" key="1">
    <citation type="journal article" date="2013" name="PLoS Genet.">
        <title>Genomic mechanisms accounting for the adaptation to parasitism in nematode-trapping fungi.</title>
        <authorList>
            <person name="Meerupati T."/>
            <person name="Andersson K.M."/>
            <person name="Friman E."/>
            <person name="Kumar D."/>
            <person name="Tunlid A."/>
            <person name="Ahren D."/>
        </authorList>
    </citation>
    <scope>NUCLEOTIDE SEQUENCE [LARGE SCALE GENOMIC DNA]</scope>
    <source>
        <strain evidence="4 5">CBS 200.50</strain>
    </source>
</reference>
<comment type="caution">
    <text evidence="4">The sequence shown here is derived from an EMBL/GenBank/DDBJ whole genome shotgun (WGS) entry which is preliminary data.</text>
</comment>
<dbReference type="Gene3D" id="3.40.50.720">
    <property type="entry name" value="NAD(P)-binding Rossmann-like Domain"/>
    <property type="match status" value="1"/>
</dbReference>
<dbReference type="STRING" id="1284197.S8B8M8"/>
<comment type="similarity">
    <text evidence="1">Belongs to the short-chain dehydrogenases/reductases (SDR) family.</text>
</comment>
<dbReference type="InterPro" id="IPR036291">
    <property type="entry name" value="NAD(P)-bd_dom_sf"/>
</dbReference>
<keyword evidence="3" id="KW-0560">Oxidoreductase</keyword>